<evidence type="ECO:0000313" key="2">
    <source>
        <dbReference type="Proteomes" id="UP001066276"/>
    </source>
</evidence>
<dbReference type="Proteomes" id="UP001066276">
    <property type="component" value="Chromosome 10"/>
</dbReference>
<gene>
    <name evidence="1" type="ORF">NDU88_004853</name>
</gene>
<keyword evidence="2" id="KW-1185">Reference proteome</keyword>
<reference evidence="1" key="1">
    <citation type="journal article" date="2022" name="bioRxiv">
        <title>Sequencing and chromosome-scale assembly of the giantPleurodeles waltlgenome.</title>
        <authorList>
            <person name="Brown T."/>
            <person name="Elewa A."/>
            <person name="Iarovenko S."/>
            <person name="Subramanian E."/>
            <person name="Araus A.J."/>
            <person name="Petzold A."/>
            <person name="Susuki M."/>
            <person name="Suzuki K.-i.T."/>
            <person name="Hayashi T."/>
            <person name="Toyoda A."/>
            <person name="Oliveira C."/>
            <person name="Osipova E."/>
            <person name="Leigh N.D."/>
            <person name="Simon A."/>
            <person name="Yun M.H."/>
        </authorList>
    </citation>
    <scope>NUCLEOTIDE SEQUENCE</scope>
    <source>
        <strain evidence="1">20211129_DDA</strain>
        <tissue evidence="1">Liver</tissue>
    </source>
</reference>
<comment type="caution">
    <text evidence="1">The sequence shown here is derived from an EMBL/GenBank/DDBJ whole genome shotgun (WGS) entry which is preliminary data.</text>
</comment>
<evidence type="ECO:0000313" key="1">
    <source>
        <dbReference type="EMBL" id="KAJ1099755.1"/>
    </source>
</evidence>
<dbReference type="AlphaFoldDB" id="A0AAV7MHS4"/>
<proteinExistence type="predicted"/>
<name>A0AAV7MHS4_PLEWA</name>
<organism evidence="1 2">
    <name type="scientific">Pleurodeles waltl</name>
    <name type="common">Iberian ribbed newt</name>
    <dbReference type="NCBI Taxonomy" id="8319"/>
    <lineage>
        <taxon>Eukaryota</taxon>
        <taxon>Metazoa</taxon>
        <taxon>Chordata</taxon>
        <taxon>Craniata</taxon>
        <taxon>Vertebrata</taxon>
        <taxon>Euteleostomi</taxon>
        <taxon>Amphibia</taxon>
        <taxon>Batrachia</taxon>
        <taxon>Caudata</taxon>
        <taxon>Salamandroidea</taxon>
        <taxon>Salamandridae</taxon>
        <taxon>Pleurodelinae</taxon>
        <taxon>Pleurodeles</taxon>
    </lineage>
</organism>
<sequence length="105" mass="11533">MLSAARSHWSPRTRELQVRAERRGGCITMTALARSEKKPKPPDFSAAWAKRAAFSLRAEERPRPAPHLRYGPATEMGVAQRDASTLTPSASSLRSSLALCCTIIK</sequence>
<accession>A0AAV7MHS4</accession>
<protein>
    <submittedName>
        <fullName evidence="1">Uncharacterized protein</fullName>
    </submittedName>
</protein>
<dbReference type="EMBL" id="JANPWB010000014">
    <property type="protein sequence ID" value="KAJ1099755.1"/>
    <property type="molecule type" value="Genomic_DNA"/>
</dbReference>